<comment type="caution">
    <text evidence="1">The sequence shown here is derived from an EMBL/GenBank/DDBJ whole genome shotgun (WGS) entry which is preliminary data.</text>
</comment>
<name>A0A016WS11_9BILA</name>
<evidence type="ECO:0000313" key="1">
    <source>
        <dbReference type="EMBL" id="EYC42579.1"/>
    </source>
</evidence>
<organism evidence="1 2">
    <name type="scientific">Ancylostoma ceylanicum</name>
    <dbReference type="NCBI Taxonomy" id="53326"/>
    <lineage>
        <taxon>Eukaryota</taxon>
        <taxon>Metazoa</taxon>
        <taxon>Ecdysozoa</taxon>
        <taxon>Nematoda</taxon>
        <taxon>Chromadorea</taxon>
        <taxon>Rhabditida</taxon>
        <taxon>Rhabditina</taxon>
        <taxon>Rhabditomorpha</taxon>
        <taxon>Strongyloidea</taxon>
        <taxon>Ancylostomatidae</taxon>
        <taxon>Ancylostomatinae</taxon>
        <taxon>Ancylostoma</taxon>
    </lineage>
</organism>
<dbReference type="PANTHER" id="PTHR47027">
    <property type="entry name" value="REVERSE TRANSCRIPTASE DOMAIN-CONTAINING PROTEIN"/>
    <property type="match status" value="1"/>
</dbReference>
<evidence type="ECO:0000313" key="2">
    <source>
        <dbReference type="Proteomes" id="UP000024635"/>
    </source>
</evidence>
<dbReference type="AlphaFoldDB" id="A0A016WS11"/>
<sequence length="197" mass="23362">MKRTKTQFMKNMYCEGERIELEESHITATSSYVYLGRSMNMENNLKEQLDRRRRAVWAAFGLLWGATYQLADLDLRAHLFDFSVVPALCYAAETWADTVAMSKTLRTIHRGFEPSLLRCSRRTQHQARLRSSDLRQIFRLRDPEEYVSKAKYRWVGHSMRREDDSWTKRTGVDSKRYETTTRGPPMRWADMFTARMN</sequence>
<accession>A0A016WS11</accession>
<keyword evidence="2" id="KW-1185">Reference proteome</keyword>
<dbReference type="OrthoDB" id="410104at2759"/>
<dbReference type="EMBL" id="JARK01000126">
    <property type="protein sequence ID" value="EYC42579.1"/>
    <property type="molecule type" value="Genomic_DNA"/>
</dbReference>
<evidence type="ECO:0008006" key="3">
    <source>
        <dbReference type="Google" id="ProtNLM"/>
    </source>
</evidence>
<dbReference type="PANTHER" id="PTHR47027:SF20">
    <property type="entry name" value="REVERSE TRANSCRIPTASE-LIKE PROTEIN WITH RNA-DIRECTED DNA POLYMERASE DOMAIN"/>
    <property type="match status" value="1"/>
</dbReference>
<protein>
    <recommendedName>
        <fullName evidence="3">Reverse transcriptase domain-containing protein</fullName>
    </recommendedName>
</protein>
<gene>
    <name evidence="1" type="primary">Acey_s0526.g2947</name>
    <name evidence="1" type="ORF">Y032_0526g2947</name>
</gene>
<reference evidence="2" key="1">
    <citation type="journal article" date="2015" name="Nat. Genet.">
        <title>The genome and transcriptome of the zoonotic hookworm Ancylostoma ceylanicum identify infection-specific gene families.</title>
        <authorList>
            <person name="Schwarz E.M."/>
            <person name="Hu Y."/>
            <person name="Antoshechkin I."/>
            <person name="Miller M.M."/>
            <person name="Sternberg P.W."/>
            <person name="Aroian R.V."/>
        </authorList>
    </citation>
    <scope>NUCLEOTIDE SEQUENCE</scope>
    <source>
        <strain evidence="2">HY135</strain>
    </source>
</reference>
<proteinExistence type="predicted"/>
<dbReference type="Proteomes" id="UP000024635">
    <property type="component" value="Unassembled WGS sequence"/>
</dbReference>